<feature type="transmembrane region" description="Helical" evidence="6">
    <location>
        <begin position="21"/>
        <end position="42"/>
    </location>
</feature>
<evidence type="ECO:0000256" key="5">
    <source>
        <dbReference type="ARBA" id="ARBA00023027"/>
    </source>
</evidence>
<evidence type="ECO:0000256" key="6">
    <source>
        <dbReference type="SAM" id="Phobius"/>
    </source>
</evidence>
<dbReference type="InterPro" id="IPR002937">
    <property type="entry name" value="Amino_oxidase"/>
</dbReference>
<evidence type="ECO:0000256" key="3">
    <source>
        <dbReference type="ARBA" id="ARBA00022827"/>
    </source>
</evidence>
<gene>
    <name evidence="8" type="ORF">RED65_04230</name>
</gene>
<keyword evidence="4" id="KW-0521">NADP</keyword>
<dbReference type="InterPro" id="IPR052206">
    <property type="entry name" value="Retinol_saturase"/>
</dbReference>
<dbReference type="Gene3D" id="3.50.50.60">
    <property type="entry name" value="FAD/NAD(P)-binding domain"/>
    <property type="match status" value="2"/>
</dbReference>
<evidence type="ECO:0000259" key="7">
    <source>
        <dbReference type="Pfam" id="PF01593"/>
    </source>
</evidence>
<name>Q1N1S9_9GAMM</name>
<evidence type="ECO:0000256" key="4">
    <source>
        <dbReference type="ARBA" id="ARBA00022857"/>
    </source>
</evidence>
<keyword evidence="6" id="KW-1133">Transmembrane helix</keyword>
<dbReference type="HOGENOM" id="CLU_019722_1_0_6"/>
<accession>Q1N1S9</accession>
<evidence type="ECO:0000313" key="8">
    <source>
        <dbReference type="EMBL" id="EAT12202.1"/>
    </source>
</evidence>
<keyword evidence="9" id="KW-1185">Reference proteome</keyword>
<keyword evidence="6" id="KW-0472">Membrane</keyword>
<organism evidence="8 9">
    <name type="scientific">Bermanella marisrubri</name>
    <dbReference type="NCBI Taxonomy" id="207949"/>
    <lineage>
        <taxon>Bacteria</taxon>
        <taxon>Pseudomonadati</taxon>
        <taxon>Pseudomonadota</taxon>
        <taxon>Gammaproteobacteria</taxon>
        <taxon>Oceanospirillales</taxon>
        <taxon>Oceanospirillaceae</taxon>
        <taxon>Bermanella</taxon>
    </lineage>
</organism>
<keyword evidence="6" id="KW-0812">Transmembrane</keyword>
<dbReference type="Proteomes" id="UP000004263">
    <property type="component" value="Unassembled WGS sequence"/>
</dbReference>
<keyword evidence="3" id="KW-0274">FAD</keyword>
<reference evidence="8 9" key="1">
    <citation type="submission" date="2006-03" db="EMBL/GenBank/DDBJ databases">
        <authorList>
            <person name="Pinhassi J."/>
            <person name="Pedros-Alio C."/>
            <person name="Ferriera S."/>
            <person name="Johnson J."/>
            <person name="Kravitz S."/>
            <person name="Halpern A."/>
            <person name="Remington K."/>
            <person name="Beeson K."/>
            <person name="Tran B."/>
            <person name="Rogers Y.-H."/>
            <person name="Friedman R."/>
            <person name="Venter J.C."/>
        </authorList>
    </citation>
    <scope>NUCLEOTIDE SEQUENCE [LARGE SCALE GENOMIC DNA]</scope>
    <source>
        <strain evidence="8 9">RED65</strain>
    </source>
</reference>
<dbReference type="GO" id="GO:0016491">
    <property type="term" value="F:oxidoreductase activity"/>
    <property type="evidence" value="ECO:0007669"/>
    <property type="project" value="InterPro"/>
</dbReference>
<feature type="domain" description="Amine oxidase" evidence="7">
    <location>
        <begin position="30"/>
        <end position="522"/>
    </location>
</feature>
<dbReference type="RefSeq" id="WP_007016298.1">
    <property type="nucleotide sequence ID" value="NZ_AAQH01000009.1"/>
</dbReference>
<protein>
    <submittedName>
        <fullName evidence="8">Phytoene dehydrogenase and related protein</fullName>
    </submittedName>
</protein>
<dbReference type="SUPFAM" id="SSF51905">
    <property type="entry name" value="FAD/NAD(P)-binding domain"/>
    <property type="match status" value="1"/>
</dbReference>
<comment type="caution">
    <text evidence="8">The sequence shown here is derived from an EMBL/GenBank/DDBJ whole genome shotgun (WGS) entry which is preliminary data.</text>
</comment>
<dbReference type="AlphaFoldDB" id="Q1N1S9"/>
<evidence type="ECO:0000256" key="2">
    <source>
        <dbReference type="ARBA" id="ARBA00022729"/>
    </source>
</evidence>
<evidence type="ECO:0000313" key="9">
    <source>
        <dbReference type="Proteomes" id="UP000004263"/>
    </source>
</evidence>
<dbReference type="PANTHER" id="PTHR46091:SF3">
    <property type="entry name" value="AMINE OXIDASE DOMAIN-CONTAINING PROTEIN"/>
    <property type="match status" value="1"/>
</dbReference>
<dbReference type="Pfam" id="PF01593">
    <property type="entry name" value="Amino_oxidase"/>
    <property type="match status" value="1"/>
</dbReference>
<keyword evidence="5" id="KW-0520">NAD</keyword>
<proteinExistence type="predicted"/>
<keyword evidence="2" id="KW-0732">Signal</keyword>
<sequence length="556" mass="62443">MSKVKVRTGKRYRTGRAEDHYDAIVIGSGMGGLSTAAILSLLGQKVCVLEQHYTAGGFTHAYEREGYEWDVGVHYIGEVHKPSTLKRIFDTISQGRLLWAPMDPVYDKIILGDKEFDFIAGRENFVNELSKHFPQEREAIEQYVALVRKISSQTPKFFAAQAMPRWMGRLYNTVRPFLVDKAFFQSTRQVLEGLTSNQELISVLTGQWGDYGQTPRDAAFMMHALIAKHYLAGGAYPVGGASSIARTIIPTIQASGGEVFTYAEVDKLLIENNRCVGVKMDNGDELRADNVISNIGFMNTVNRLLPSQTQQKLNVKQWLSEPSIERSAATHCLYAGFKGTAKDLGINTTNLWIYPDGRHEQNLDNYLAGKSDDLPLVYVSFPSSKDPDWENRYPGKSTVEIVTIANMEDYDAWDGTTWQQRGDDYEAKKEALCQRLLAILFERLPQLKEALDYYELSTPLSTQFYQLNERGEIYGLNHYVDRFKQSCLHPQMPVKNLYMTGADVMTAGVGGALMGGVMTSMCMLGPKKGKQVMALFKNYQESQQHSETIKAQNGTV</sequence>
<dbReference type="STRING" id="207949.RED65_04230"/>
<dbReference type="PANTHER" id="PTHR46091">
    <property type="entry name" value="BLR7054 PROTEIN"/>
    <property type="match status" value="1"/>
</dbReference>
<keyword evidence="1" id="KW-0285">Flavoprotein</keyword>
<dbReference type="EMBL" id="AAQH01000009">
    <property type="protein sequence ID" value="EAT12202.1"/>
    <property type="molecule type" value="Genomic_DNA"/>
</dbReference>
<evidence type="ECO:0000256" key="1">
    <source>
        <dbReference type="ARBA" id="ARBA00022630"/>
    </source>
</evidence>
<dbReference type="InterPro" id="IPR036188">
    <property type="entry name" value="FAD/NAD-bd_sf"/>
</dbReference>
<dbReference type="OrthoDB" id="9774675at2"/>